<dbReference type="Proteomes" id="UP000185568">
    <property type="component" value="Unassembled WGS sequence"/>
</dbReference>
<name>A0A1Q8Q6U1_9BACI</name>
<comment type="caution">
    <text evidence="1">The sequence shown here is derived from an EMBL/GenBank/DDBJ whole genome shotgun (WGS) entry which is preliminary data.</text>
</comment>
<gene>
    <name evidence="1" type="ORF">BTO30_06455</name>
</gene>
<accession>A0A1Q8Q6U1</accession>
<reference evidence="1 2" key="1">
    <citation type="submission" date="2016-12" db="EMBL/GenBank/DDBJ databases">
        <title>Domibacillus antri genome sequencing.</title>
        <authorList>
            <person name="Verma A."/>
            <person name="Krishnamurthi S."/>
        </authorList>
    </citation>
    <scope>NUCLEOTIDE SEQUENCE [LARGE SCALE GENOMIC DNA]</scope>
    <source>
        <strain evidence="1 2">XD80</strain>
    </source>
</reference>
<dbReference type="EMBL" id="MSDU01000010">
    <property type="protein sequence ID" value="OLN23015.1"/>
    <property type="molecule type" value="Genomic_DNA"/>
</dbReference>
<evidence type="ECO:0000313" key="2">
    <source>
        <dbReference type="Proteomes" id="UP000185568"/>
    </source>
</evidence>
<sequence length="186" mass="21984">MNNITAIHTRELDSIRSRFSDYFEDHSDEKKLDRLYHKWIPLLSTYVTHDSIETAIDDWYALIEHPQIWLHYIEETQAKSTRPLVIDILESWKNPFVFAGSRTENGTYQNWMDDSEWSMTNVEGEHFIGIVLPFPEKNNVVVQHYFNAADEFFDSIDDGFVNSPYPSKQLYLNRSYLNCLSYLSDN</sequence>
<dbReference type="STRING" id="1714264.BTO30_06455"/>
<evidence type="ECO:0000313" key="1">
    <source>
        <dbReference type="EMBL" id="OLN23015.1"/>
    </source>
</evidence>
<organism evidence="1 2">
    <name type="scientific">Domibacillus antri</name>
    <dbReference type="NCBI Taxonomy" id="1714264"/>
    <lineage>
        <taxon>Bacteria</taxon>
        <taxon>Bacillati</taxon>
        <taxon>Bacillota</taxon>
        <taxon>Bacilli</taxon>
        <taxon>Bacillales</taxon>
        <taxon>Bacillaceae</taxon>
        <taxon>Domibacillus</taxon>
    </lineage>
</organism>
<dbReference type="AlphaFoldDB" id="A0A1Q8Q6U1"/>
<proteinExistence type="predicted"/>
<protein>
    <submittedName>
        <fullName evidence="1">Uncharacterized protein</fullName>
    </submittedName>
</protein>
<dbReference type="OrthoDB" id="6399948at2"/>
<keyword evidence="2" id="KW-1185">Reference proteome</keyword>
<dbReference type="RefSeq" id="WP_075397903.1">
    <property type="nucleotide sequence ID" value="NZ_MSDU01000010.1"/>
</dbReference>